<dbReference type="GO" id="GO:0016020">
    <property type="term" value="C:membrane"/>
    <property type="evidence" value="ECO:0007669"/>
    <property type="project" value="UniProtKB-SubCell"/>
</dbReference>
<organism evidence="8 9">
    <name type="scientific">Daphnia magna</name>
    <dbReference type="NCBI Taxonomy" id="35525"/>
    <lineage>
        <taxon>Eukaryota</taxon>
        <taxon>Metazoa</taxon>
        <taxon>Ecdysozoa</taxon>
        <taxon>Arthropoda</taxon>
        <taxon>Crustacea</taxon>
        <taxon>Branchiopoda</taxon>
        <taxon>Diplostraca</taxon>
        <taxon>Cladocera</taxon>
        <taxon>Anomopoda</taxon>
        <taxon>Daphniidae</taxon>
        <taxon>Daphnia</taxon>
    </lineage>
</organism>
<evidence type="ECO:0000313" key="8">
    <source>
        <dbReference type="EMBL" id="KZS04265.1"/>
    </source>
</evidence>
<keyword evidence="3" id="KW-0050">Antiport</keyword>
<evidence type="ECO:0000256" key="4">
    <source>
        <dbReference type="ARBA" id="ARBA00022568"/>
    </source>
</evidence>
<evidence type="ECO:0000313" key="9">
    <source>
        <dbReference type="Proteomes" id="UP000076858"/>
    </source>
</evidence>
<dbReference type="GO" id="GO:0005432">
    <property type="term" value="F:calcium:sodium antiporter activity"/>
    <property type="evidence" value="ECO:0007669"/>
    <property type="project" value="TreeGrafter"/>
</dbReference>
<keyword evidence="9" id="KW-1185">Reference proteome</keyword>
<keyword evidence="2" id="KW-0813">Transport</keyword>
<dbReference type="InterPro" id="IPR004837">
    <property type="entry name" value="NaCa_Exmemb"/>
</dbReference>
<dbReference type="PANTHER" id="PTHR12266">
    <property type="entry name" value="NA+/CA2+ K+ INDEPENDENT EXCHANGER"/>
    <property type="match status" value="1"/>
</dbReference>
<evidence type="ECO:0000256" key="5">
    <source>
        <dbReference type="ARBA" id="ARBA00022692"/>
    </source>
</evidence>
<gene>
    <name evidence="8" type="ORF">APZ42_032518</name>
</gene>
<dbReference type="GO" id="GO:0006874">
    <property type="term" value="P:intracellular calcium ion homeostasis"/>
    <property type="evidence" value="ECO:0007669"/>
    <property type="project" value="TreeGrafter"/>
</dbReference>
<dbReference type="Gene3D" id="1.20.1420.30">
    <property type="entry name" value="NCX, central ion-binding region"/>
    <property type="match status" value="2"/>
</dbReference>
<evidence type="ECO:0000256" key="7">
    <source>
        <dbReference type="ARBA" id="ARBA00023136"/>
    </source>
</evidence>
<dbReference type="AlphaFoldDB" id="A0A0P5F844"/>
<dbReference type="EMBL" id="LRGB01003123">
    <property type="protein sequence ID" value="KZS04265.1"/>
    <property type="molecule type" value="Genomic_DNA"/>
</dbReference>
<dbReference type="InterPro" id="IPR051359">
    <property type="entry name" value="CaCA_antiporter"/>
</dbReference>
<keyword evidence="5" id="KW-0812">Transmembrane</keyword>
<dbReference type="InterPro" id="IPR044880">
    <property type="entry name" value="NCX_ion-bd_dom_sf"/>
</dbReference>
<protein>
    <submittedName>
        <fullName evidence="8">Sodium/potassium/calcium exchanger 6</fullName>
    </submittedName>
</protein>
<sequence length="582" mass="64139">MLKLIKFTPEVECRSLSEVEDKCLFIQHTEDCSNAEGLINYLSFLYCNSDASLFTGGIFLLSIWILFLFSGLATAANNLFCPALQVMAEKMKMSDNVAGVTLLALGNGAPDIFSSLAGIRQGRAELAFGELFGAGIFCTTIIAGSISFIKPFPVMQRPFLRDCVFYLAAVYFVFWVFYHRYVHLGHAIGFIALYIFYVLVVIVGRLLNSRNRNICGVENQTAISENGSIETTDENETGVINASNEDSNDNCEPSNPDSLLVNDTEELIPHSPSCPEIPGTESDEVPSNIDSGFHGPQTVSLWSNLKEELLDLKTNLQPFSTEEWIGMRWFTRVLSVLEAPFYIILRLSIPLVSKDHPRQGWCRSLTCLQLAVTPTWIVWAIGYGNVVIAKILPLPLMIFIIGVSLGLLLAIFSNRKKPPKGHWIFSFLAFAVSVIWIDLIANEIMAVLFTFGVVFQLSDAILGLTILAWGNSVGDFAADISMARQNAPRMGFSACFGAPLLNTLLGLGISFSIVCSQVGESIPVAFTKLSLIMSVFLALSLVTVFIYLPINGFRANKWLGIVQFGVYSIFVTMAILIELDLL</sequence>
<keyword evidence="4" id="KW-0406">Ion transport</keyword>
<dbReference type="Pfam" id="PF01699">
    <property type="entry name" value="Na_Ca_ex"/>
    <property type="match status" value="2"/>
</dbReference>
<keyword evidence="6" id="KW-1133">Transmembrane helix</keyword>
<comment type="caution">
    <text evidence="8">The sequence shown here is derived from an EMBL/GenBank/DDBJ whole genome shotgun (WGS) entry which is preliminary data.</text>
</comment>
<dbReference type="PANTHER" id="PTHR12266:SF0">
    <property type="entry name" value="MITOCHONDRIAL SODIUM_CALCIUM EXCHANGER PROTEIN"/>
    <property type="match status" value="1"/>
</dbReference>
<comment type="subcellular location">
    <subcellularLocation>
        <location evidence="1">Membrane</location>
        <topology evidence="1">Multi-pass membrane protein</topology>
    </subcellularLocation>
</comment>
<evidence type="ECO:0000256" key="2">
    <source>
        <dbReference type="ARBA" id="ARBA00022448"/>
    </source>
</evidence>
<dbReference type="Proteomes" id="UP000076858">
    <property type="component" value="Unassembled WGS sequence"/>
</dbReference>
<keyword evidence="4" id="KW-0109">Calcium transport</keyword>
<dbReference type="STRING" id="35525.A0A0P5F844"/>
<evidence type="ECO:0000256" key="6">
    <source>
        <dbReference type="ARBA" id="ARBA00022989"/>
    </source>
</evidence>
<accession>A0A0P5F844</accession>
<keyword evidence="4" id="KW-0106">Calcium</keyword>
<reference evidence="8 9" key="1">
    <citation type="submission" date="2016-03" db="EMBL/GenBank/DDBJ databases">
        <title>EvidentialGene: Evidence-directed Construction of Genes on Genomes.</title>
        <authorList>
            <person name="Gilbert D.G."/>
            <person name="Choi J.-H."/>
            <person name="Mockaitis K."/>
            <person name="Colbourne J."/>
            <person name="Pfrender M."/>
        </authorList>
    </citation>
    <scope>NUCLEOTIDE SEQUENCE [LARGE SCALE GENOMIC DNA]</scope>
    <source>
        <strain evidence="8 9">Xinb3</strain>
        <tissue evidence="8">Complete organism</tissue>
    </source>
</reference>
<name>A0A0P5F844_9CRUS</name>
<keyword evidence="7" id="KW-0472">Membrane</keyword>
<proteinExistence type="predicted"/>
<evidence type="ECO:0000256" key="3">
    <source>
        <dbReference type="ARBA" id="ARBA00022449"/>
    </source>
</evidence>
<dbReference type="OrthoDB" id="407410at2759"/>
<evidence type="ECO:0000256" key="1">
    <source>
        <dbReference type="ARBA" id="ARBA00004141"/>
    </source>
</evidence>